<dbReference type="SUPFAM" id="SSF51261">
    <property type="entry name" value="Duplicated hybrid motif"/>
    <property type="match status" value="1"/>
</dbReference>
<dbReference type="Proteomes" id="UP000306912">
    <property type="component" value="Unassembled WGS sequence"/>
</dbReference>
<dbReference type="CDD" id="cd12797">
    <property type="entry name" value="M23_peptidase"/>
    <property type="match status" value="1"/>
</dbReference>
<evidence type="ECO:0000313" key="4">
    <source>
        <dbReference type="Proteomes" id="UP000306912"/>
    </source>
</evidence>
<dbReference type="PROSITE" id="PS51257">
    <property type="entry name" value="PROKAR_LIPOPROTEIN"/>
    <property type="match status" value="1"/>
</dbReference>
<feature type="domain" description="M23ase beta-sheet core" evidence="2">
    <location>
        <begin position="172"/>
        <end position="265"/>
    </location>
</feature>
<feature type="transmembrane region" description="Helical" evidence="1">
    <location>
        <begin position="83"/>
        <end position="106"/>
    </location>
</feature>
<dbReference type="InterPro" id="IPR011055">
    <property type="entry name" value="Dup_hybrid_motif"/>
</dbReference>
<dbReference type="InterPro" id="IPR016047">
    <property type="entry name" value="M23ase_b-sheet_dom"/>
</dbReference>
<dbReference type="InterPro" id="IPR050570">
    <property type="entry name" value="Cell_wall_metabolism_enzyme"/>
</dbReference>
<comment type="caution">
    <text evidence="3">The sequence shown here is derived from an EMBL/GenBank/DDBJ whole genome shotgun (WGS) entry which is preliminary data.</text>
</comment>
<feature type="transmembrane region" description="Helical" evidence="1">
    <location>
        <begin position="54"/>
        <end position="74"/>
    </location>
</feature>
<keyword evidence="4" id="KW-1185">Reference proteome</keyword>
<dbReference type="InParanoid" id="A0A5R8QE88"/>
<dbReference type="AlphaFoldDB" id="A0A5R8QE88"/>
<organism evidence="3 4">
    <name type="scientific">Culicoidibacter larvae</name>
    <dbReference type="NCBI Taxonomy" id="2579976"/>
    <lineage>
        <taxon>Bacteria</taxon>
        <taxon>Bacillati</taxon>
        <taxon>Bacillota</taxon>
        <taxon>Culicoidibacteria</taxon>
        <taxon>Culicoidibacterales</taxon>
        <taxon>Culicoidibacteraceae</taxon>
        <taxon>Culicoidibacter</taxon>
    </lineage>
</organism>
<gene>
    <name evidence="3" type="ORF">FEZ08_06295</name>
</gene>
<dbReference type="EMBL" id="VBWP01000004">
    <property type="protein sequence ID" value="TLG74313.1"/>
    <property type="molecule type" value="Genomic_DNA"/>
</dbReference>
<evidence type="ECO:0000259" key="2">
    <source>
        <dbReference type="Pfam" id="PF01551"/>
    </source>
</evidence>
<dbReference type="Pfam" id="PF01551">
    <property type="entry name" value="Peptidase_M23"/>
    <property type="match status" value="1"/>
</dbReference>
<keyword evidence="1" id="KW-1133">Transmembrane helix</keyword>
<dbReference type="PANTHER" id="PTHR21666:SF285">
    <property type="entry name" value="M23 FAMILY METALLOPEPTIDASE"/>
    <property type="match status" value="1"/>
</dbReference>
<dbReference type="Gene3D" id="2.70.70.10">
    <property type="entry name" value="Glucose Permease (Domain IIA)"/>
    <property type="match status" value="1"/>
</dbReference>
<keyword evidence="1" id="KW-0812">Transmembrane</keyword>
<protein>
    <submittedName>
        <fullName evidence="3">M23 family metallopeptidase</fullName>
    </submittedName>
</protein>
<sequence>MKWSRRDMNRINKYAVPLMNGIIFLAIACLLITLGILVFDTGLLKATIWIVMKMFYPFVGIFLVVFALVMLIIIKGKVVAKLLLVALATLYLVPLLLLINIIYVPYPADLATTEPQLIASWPFKNPTVVGWGGDDPQGNLPHAIWASERWAYDIVSEPYNTGSTNLEAYGIYGEKVYAPVSGTIVQVVIDEPDVAPNTDKFSIAEGNHVYIHVAATDSYVLLSHLKQGTIDLKVGDSVEVGDYIGEIGNSGSTSEPHLHMHHQKQHPKDVLIPTAAIGLPLYFKVDGNVIMPEKDMIIKP</sequence>
<dbReference type="PANTHER" id="PTHR21666">
    <property type="entry name" value="PEPTIDASE-RELATED"/>
    <property type="match status" value="1"/>
</dbReference>
<accession>A0A5R8QE88</accession>
<dbReference type="GO" id="GO:0004222">
    <property type="term" value="F:metalloendopeptidase activity"/>
    <property type="evidence" value="ECO:0007669"/>
    <property type="project" value="TreeGrafter"/>
</dbReference>
<evidence type="ECO:0000256" key="1">
    <source>
        <dbReference type="SAM" id="Phobius"/>
    </source>
</evidence>
<reference evidence="3 4" key="1">
    <citation type="submission" date="2019-05" db="EMBL/GenBank/DDBJ databases">
        <title>Culicoidintestinum kansasii gen. nov., sp. nov. from the gastrointestinal tract of the biting midge, Culicoides sonorensis.</title>
        <authorList>
            <person name="Neupane S."/>
            <person name="Ghosh A."/>
            <person name="Gunther S."/>
            <person name="Martin K."/>
            <person name="Zurek L."/>
        </authorList>
    </citation>
    <scope>NUCLEOTIDE SEQUENCE [LARGE SCALE GENOMIC DNA]</scope>
    <source>
        <strain evidence="3 4">CS-1</strain>
    </source>
</reference>
<name>A0A5R8QE88_9FIRM</name>
<evidence type="ECO:0000313" key="3">
    <source>
        <dbReference type="EMBL" id="TLG74313.1"/>
    </source>
</evidence>
<keyword evidence="1" id="KW-0472">Membrane</keyword>
<feature type="transmembrane region" description="Helical" evidence="1">
    <location>
        <begin position="21"/>
        <end position="39"/>
    </location>
</feature>
<dbReference type="OrthoDB" id="9809488at2"/>
<proteinExistence type="predicted"/>